<dbReference type="Pfam" id="PF01894">
    <property type="entry name" value="YjbQ"/>
    <property type="match status" value="1"/>
</dbReference>
<evidence type="ECO:0000256" key="1">
    <source>
        <dbReference type="ARBA" id="ARBA00005534"/>
    </source>
</evidence>
<dbReference type="GO" id="GO:0016853">
    <property type="term" value="F:isomerase activity"/>
    <property type="evidence" value="ECO:0007669"/>
    <property type="project" value="UniProtKB-KW"/>
</dbReference>
<accession>A0A2X3K839</accession>
<dbReference type="SUPFAM" id="SSF111038">
    <property type="entry name" value="YjbQ-like"/>
    <property type="match status" value="1"/>
</dbReference>
<keyword evidence="3" id="KW-1185">Reference proteome</keyword>
<evidence type="ECO:0000313" key="2">
    <source>
        <dbReference type="EMBL" id="SQD93163.1"/>
    </source>
</evidence>
<dbReference type="OrthoDB" id="9801725at2"/>
<dbReference type="RefSeq" id="WP_122031566.1">
    <property type="nucleotide sequence ID" value="NZ_LS483254.1"/>
</dbReference>
<dbReference type="InterPro" id="IPR001602">
    <property type="entry name" value="UPF0047_YjbQ-like"/>
</dbReference>
<reference evidence="3" key="1">
    <citation type="submission" date="2018-05" db="EMBL/GenBank/DDBJ databases">
        <authorList>
            <person name="Hao L."/>
        </authorList>
    </citation>
    <scope>NUCLEOTIDE SEQUENCE [LARGE SCALE GENOMIC DNA]</scope>
</reference>
<dbReference type="Proteomes" id="UP000249818">
    <property type="component" value="Chromosome BARAN1"/>
</dbReference>
<gene>
    <name evidence="2" type="ORF">BARAN1_1141</name>
</gene>
<dbReference type="AlphaFoldDB" id="A0A2X3K839"/>
<dbReference type="InterPro" id="IPR035917">
    <property type="entry name" value="YjbQ-like_sf"/>
</dbReference>
<name>A0A2X3K839_9BACT</name>
<sequence length="155" mass="17806">MNPTYAGPILRRATFTVPTERAPQFIDITDQVEQLVRESGVRDGFALVFCRHTTAAIRVNENEPLLISDMEEFLKRVAPRDLYYRHNDFTIRTHNMTPDECPNAHAHCQHLLLGSSEAIPIEDGKLVLGRWQRVFLVELDRPREREVTVQAFGHG</sequence>
<dbReference type="NCBIfam" id="TIGR00149">
    <property type="entry name" value="TIGR00149_YjbQ"/>
    <property type="match status" value="1"/>
</dbReference>
<evidence type="ECO:0000313" key="3">
    <source>
        <dbReference type="Proteomes" id="UP000249818"/>
    </source>
</evidence>
<dbReference type="KEGG" id="bana:BARAN1_1141"/>
<comment type="similarity">
    <text evidence="1">Belongs to the UPF0047 family.</text>
</comment>
<dbReference type="PANTHER" id="PTHR30615">
    <property type="entry name" value="UNCHARACTERIZED PROTEIN YJBQ-RELATED"/>
    <property type="match status" value="1"/>
</dbReference>
<dbReference type="PANTHER" id="PTHR30615:SF8">
    <property type="entry name" value="UPF0047 PROTEIN C4A8.02C"/>
    <property type="match status" value="1"/>
</dbReference>
<proteinExistence type="inferred from homology"/>
<dbReference type="PIRSF" id="PIRSF004681">
    <property type="entry name" value="UCP004681"/>
    <property type="match status" value="1"/>
</dbReference>
<organism evidence="2 3">
    <name type="scientific">Candidatus Bipolaricaulis anaerobius</name>
    <dbReference type="NCBI Taxonomy" id="2026885"/>
    <lineage>
        <taxon>Bacteria</taxon>
        <taxon>Candidatus Bipolaricaulota</taxon>
        <taxon>Candidatus Bipolaricaulia</taxon>
        <taxon>Candidatus Bipolaricaulales</taxon>
        <taxon>Candidatus Bipolaricaulaceae</taxon>
        <taxon>Candidatus Bipolaricaulis</taxon>
    </lineage>
</organism>
<dbReference type="EMBL" id="LS483254">
    <property type="protein sequence ID" value="SQD93163.1"/>
    <property type="molecule type" value="Genomic_DNA"/>
</dbReference>
<keyword evidence="2" id="KW-0413">Isomerase</keyword>
<dbReference type="Gene3D" id="2.60.120.460">
    <property type="entry name" value="YjbQ-like"/>
    <property type="match status" value="1"/>
</dbReference>
<protein>
    <submittedName>
        <fullName evidence="2">Isopentenyl-diphosphate delta-isomerase, type 2</fullName>
    </submittedName>
</protein>